<proteinExistence type="predicted"/>
<reference evidence="1" key="2">
    <citation type="submission" date="2025-08" db="UniProtKB">
        <authorList>
            <consortium name="Ensembl"/>
        </authorList>
    </citation>
    <scope>IDENTIFICATION</scope>
</reference>
<dbReference type="InterPro" id="IPR046350">
    <property type="entry name" value="Cystatin_sf"/>
</dbReference>
<name>H2ZLU8_CIOSA</name>
<dbReference type="SUPFAM" id="SSF54403">
    <property type="entry name" value="Cystatin/monellin"/>
    <property type="match status" value="1"/>
</dbReference>
<dbReference type="InParanoid" id="H2ZLU8"/>
<dbReference type="AlphaFoldDB" id="H2ZLU8"/>
<keyword evidence="2" id="KW-1185">Reference proteome</keyword>
<dbReference type="Gene3D" id="3.10.450.10">
    <property type="match status" value="1"/>
</dbReference>
<organism evidence="1 2">
    <name type="scientific">Ciona savignyi</name>
    <name type="common">Pacific transparent sea squirt</name>
    <dbReference type="NCBI Taxonomy" id="51511"/>
    <lineage>
        <taxon>Eukaryota</taxon>
        <taxon>Metazoa</taxon>
        <taxon>Chordata</taxon>
        <taxon>Tunicata</taxon>
        <taxon>Ascidiacea</taxon>
        <taxon>Phlebobranchia</taxon>
        <taxon>Cionidae</taxon>
        <taxon>Ciona</taxon>
    </lineage>
</organism>
<evidence type="ECO:0000313" key="2">
    <source>
        <dbReference type="Proteomes" id="UP000007875"/>
    </source>
</evidence>
<dbReference type="Proteomes" id="UP000007875">
    <property type="component" value="Unassembled WGS sequence"/>
</dbReference>
<evidence type="ECO:0008006" key="3">
    <source>
        <dbReference type="Google" id="ProtNLM"/>
    </source>
</evidence>
<dbReference type="HOGENOM" id="CLU_1453932_0_0_1"/>
<dbReference type="Ensembl" id="ENSCSAVT00000018766.1">
    <property type="protein sequence ID" value="ENSCSAVP00000018564.1"/>
    <property type="gene ID" value="ENSCSAVG00000010903.1"/>
</dbReference>
<reference evidence="2" key="1">
    <citation type="submission" date="2003-08" db="EMBL/GenBank/DDBJ databases">
        <authorList>
            <person name="Birren B."/>
            <person name="Nusbaum C."/>
            <person name="Abebe A."/>
            <person name="Abouelleil A."/>
            <person name="Adekoya E."/>
            <person name="Ait-zahra M."/>
            <person name="Allen N."/>
            <person name="Allen T."/>
            <person name="An P."/>
            <person name="Anderson M."/>
            <person name="Anderson S."/>
            <person name="Arachchi H."/>
            <person name="Armbruster J."/>
            <person name="Bachantsang P."/>
            <person name="Baldwin J."/>
            <person name="Barry A."/>
            <person name="Bayul T."/>
            <person name="Blitshsteyn B."/>
            <person name="Bloom T."/>
            <person name="Blye J."/>
            <person name="Boguslavskiy L."/>
            <person name="Borowsky M."/>
            <person name="Boukhgalter B."/>
            <person name="Brunache A."/>
            <person name="Butler J."/>
            <person name="Calixte N."/>
            <person name="Calvo S."/>
            <person name="Camarata J."/>
            <person name="Campo K."/>
            <person name="Chang J."/>
            <person name="Cheshatsang Y."/>
            <person name="Citroen M."/>
            <person name="Collymore A."/>
            <person name="Considine T."/>
            <person name="Cook A."/>
            <person name="Cooke P."/>
            <person name="Corum B."/>
            <person name="Cuomo C."/>
            <person name="David R."/>
            <person name="Dawoe T."/>
            <person name="Degray S."/>
            <person name="Dodge S."/>
            <person name="Dooley K."/>
            <person name="Dorje P."/>
            <person name="Dorjee K."/>
            <person name="Dorris L."/>
            <person name="Duffey N."/>
            <person name="Dupes A."/>
            <person name="Elkins T."/>
            <person name="Engels R."/>
            <person name="Erickson J."/>
            <person name="Farina A."/>
            <person name="Faro S."/>
            <person name="Ferreira P."/>
            <person name="Fischer H."/>
            <person name="Fitzgerald M."/>
            <person name="Foley K."/>
            <person name="Gage D."/>
            <person name="Galagan J."/>
            <person name="Gearin G."/>
            <person name="Gnerre S."/>
            <person name="Gnirke A."/>
            <person name="Goyette A."/>
            <person name="Graham J."/>
            <person name="Grandbois E."/>
            <person name="Gyaltsen K."/>
            <person name="Hafez N."/>
            <person name="Hagopian D."/>
            <person name="Hagos B."/>
            <person name="Hall J."/>
            <person name="Hatcher B."/>
            <person name="Heller A."/>
            <person name="Higgins H."/>
            <person name="Honan T."/>
            <person name="Horn A."/>
            <person name="Houde N."/>
            <person name="Hughes L."/>
            <person name="Hulme W."/>
            <person name="Husby E."/>
            <person name="Iliev I."/>
            <person name="Jaffe D."/>
            <person name="Jones C."/>
            <person name="Kamal M."/>
            <person name="Kamat A."/>
            <person name="Kamvysselis M."/>
            <person name="Karlsson E."/>
            <person name="Kells C."/>
            <person name="Kieu A."/>
            <person name="Kisner P."/>
            <person name="Kodira C."/>
            <person name="Kulbokas E."/>
            <person name="Labutti K."/>
            <person name="Lama D."/>
            <person name="Landers T."/>
            <person name="Leger J."/>
            <person name="Levine S."/>
            <person name="Lewis D."/>
            <person name="Lewis T."/>
            <person name="Lindblad-toh K."/>
            <person name="Liu X."/>
            <person name="Lokyitsang T."/>
            <person name="Lokyitsang Y."/>
            <person name="Lucien O."/>
            <person name="Lui A."/>
            <person name="Ma L.J."/>
            <person name="Mabbitt R."/>
            <person name="Macdonald J."/>
            <person name="Maclean C."/>
            <person name="Major J."/>
            <person name="Manning J."/>
            <person name="Marabella R."/>
            <person name="Maru K."/>
            <person name="Matthews C."/>
            <person name="Mauceli E."/>
            <person name="Mccarthy M."/>
            <person name="Mcdonough S."/>
            <person name="Mcghee T."/>
            <person name="Meldrim J."/>
            <person name="Meneus L."/>
            <person name="Mesirov J."/>
            <person name="Mihalev A."/>
            <person name="Mihova T."/>
            <person name="Mikkelsen T."/>
            <person name="Mlenga V."/>
            <person name="Moru K."/>
            <person name="Mozes J."/>
            <person name="Mulrain L."/>
            <person name="Munson G."/>
            <person name="Naylor J."/>
            <person name="Newes C."/>
            <person name="Nguyen C."/>
            <person name="Nguyen N."/>
            <person name="Nguyen T."/>
            <person name="Nicol R."/>
            <person name="Nielsen C."/>
            <person name="Nizzari M."/>
            <person name="Norbu C."/>
            <person name="Norbu N."/>
            <person name="O'donnell P."/>
            <person name="Okoawo O."/>
            <person name="O'leary S."/>
            <person name="Omotosho B."/>
            <person name="O'neill K."/>
            <person name="Osman S."/>
            <person name="Parker S."/>
            <person name="Perrin D."/>
            <person name="Phunkhang P."/>
            <person name="Piqani B."/>
            <person name="Purcell S."/>
            <person name="Rachupka T."/>
            <person name="Ramasamy U."/>
            <person name="Rameau R."/>
            <person name="Ray V."/>
            <person name="Raymond C."/>
            <person name="Retta R."/>
            <person name="Richardson S."/>
            <person name="Rise C."/>
            <person name="Rodriguez J."/>
            <person name="Rogers J."/>
            <person name="Rogov P."/>
            <person name="Rutman M."/>
            <person name="Schupbach R."/>
            <person name="Seaman C."/>
            <person name="Settipalli S."/>
            <person name="Sharpe T."/>
            <person name="Sheridan J."/>
            <person name="Sherpa N."/>
            <person name="Shi J."/>
            <person name="Smirnov S."/>
            <person name="Smith C."/>
            <person name="Sougnez C."/>
            <person name="Spencer B."/>
            <person name="Stalker J."/>
            <person name="Stange-thomann N."/>
            <person name="Stavropoulos S."/>
            <person name="Stetson K."/>
            <person name="Stone C."/>
            <person name="Stone S."/>
            <person name="Stubbs M."/>
            <person name="Talamas J."/>
            <person name="Tchuinga P."/>
            <person name="Tenzing P."/>
            <person name="Tesfaye S."/>
            <person name="Theodore J."/>
            <person name="Thoulutsang Y."/>
            <person name="Topham K."/>
            <person name="Towey S."/>
            <person name="Tsamla T."/>
            <person name="Tsomo N."/>
            <person name="Vallee D."/>
            <person name="Vassiliev H."/>
            <person name="Venkataraman V."/>
            <person name="Vinson J."/>
            <person name="Vo A."/>
            <person name="Wade C."/>
            <person name="Wang S."/>
            <person name="Wangchuk T."/>
            <person name="Wangdi T."/>
            <person name="Whittaker C."/>
            <person name="Wilkinson J."/>
            <person name="Wu Y."/>
            <person name="Wyman D."/>
            <person name="Yadav S."/>
            <person name="Yang S."/>
            <person name="Yang X."/>
            <person name="Yeager S."/>
            <person name="Yee E."/>
            <person name="Young G."/>
            <person name="Zainoun J."/>
            <person name="Zembeck L."/>
            <person name="Zimmer A."/>
            <person name="Zody M."/>
            <person name="Lander E."/>
        </authorList>
    </citation>
    <scope>NUCLEOTIDE SEQUENCE [LARGE SCALE GENOMIC DNA]</scope>
</reference>
<accession>H2ZLU8</accession>
<protein>
    <recommendedName>
        <fullName evidence="3">Cystatin domain-containing protein</fullName>
    </recommendedName>
</protein>
<sequence>MYMNFFKVMRQISKYADEYQEILKQIIYEGSGHGLQESPIRVASTVETEPPCMLPGEVTSSGHRRDTTSHFREVLNFKDLTSEEVQLATRIAQHQYMESSTYDLKITKLLGGCKQYISGYLYFLMFKAIQTTPCQFVSQQNCTGVIKLYQECRARVHTSYLVPWNPFYVACHPTSYYSLPWRRLVS</sequence>
<evidence type="ECO:0000313" key="1">
    <source>
        <dbReference type="Ensembl" id="ENSCSAVP00000018564.1"/>
    </source>
</evidence>
<reference evidence="1" key="3">
    <citation type="submission" date="2025-09" db="UniProtKB">
        <authorList>
            <consortium name="Ensembl"/>
        </authorList>
    </citation>
    <scope>IDENTIFICATION</scope>
</reference>